<evidence type="ECO:0000313" key="7">
    <source>
        <dbReference type="Proteomes" id="UP000613266"/>
    </source>
</evidence>
<organism evidence="6 7">
    <name type="scientific">Inhella proteolytica</name>
    <dbReference type="NCBI Taxonomy" id="2795029"/>
    <lineage>
        <taxon>Bacteria</taxon>
        <taxon>Pseudomonadati</taxon>
        <taxon>Pseudomonadota</taxon>
        <taxon>Betaproteobacteria</taxon>
        <taxon>Burkholderiales</taxon>
        <taxon>Sphaerotilaceae</taxon>
        <taxon>Inhella</taxon>
    </lineage>
</organism>
<dbReference type="FunFam" id="3.30.70.270:FF:000001">
    <property type="entry name" value="Diguanylate cyclase domain protein"/>
    <property type="match status" value="1"/>
</dbReference>
<dbReference type="PANTHER" id="PTHR45138">
    <property type="entry name" value="REGULATORY COMPONENTS OF SENSORY TRANSDUCTION SYSTEM"/>
    <property type="match status" value="1"/>
</dbReference>
<dbReference type="Gene3D" id="3.30.70.270">
    <property type="match status" value="1"/>
</dbReference>
<comment type="catalytic activity">
    <reaction evidence="2">
        <text>2 GTP = 3',3'-c-di-GMP + 2 diphosphate</text>
        <dbReference type="Rhea" id="RHEA:24898"/>
        <dbReference type="ChEBI" id="CHEBI:33019"/>
        <dbReference type="ChEBI" id="CHEBI:37565"/>
        <dbReference type="ChEBI" id="CHEBI:58805"/>
        <dbReference type="EC" id="2.7.7.65"/>
    </reaction>
</comment>
<dbReference type="GO" id="GO:0052621">
    <property type="term" value="F:diguanylate cyclase activity"/>
    <property type="evidence" value="ECO:0007669"/>
    <property type="project" value="UniProtKB-EC"/>
</dbReference>
<feature type="signal peptide" evidence="4">
    <location>
        <begin position="1"/>
        <end position="23"/>
    </location>
</feature>
<dbReference type="Gene3D" id="1.25.40.10">
    <property type="entry name" value="Tetratricopeptide repeat domain"/>
    <property type="match status" value="1"/>
</dbReference>
<dbReference type="GO" id="GO:0043709">
    <property type="term" value="P:cell adhesion involved in single-species biofilm formation"/>
    <property type="evidence" value="ECO:0007669"/>
    <property type="project" value="TreeGrafter"/>
</dbReference>
<dbReference type="SMART" id="SM00267">
    <property type="entry name" value="GGDEF"/>
    <property type="match status" value="1"/>
</dbReference>
<dbReference type="AlphaFoldDB" id="A0A931NHR3"/>
<dbReference type="GO" id="GO:0005886">
    <property type="term" value="C:plasma membrane"/>
    <property type="evidence" value="ECO:0007669"/>
    <property type="project" value="TreeGrafter"/>
</dbReference>
<protein>
    <recommendedName>
        <fullName evidence="1">diguanylate cyclase</fullName>
        <ecNumber evidence="1">2.7.7.65</ecNumber>
    </recommendedName>
</protein>
<feature type="domain" description="GGDEF" evidence="5">
    <location>
        <begin position="496"/>
        <end position="634"/>
    </location>
</feature>
<dbReference type="NCBIfam" id="TIGR00254">
    <property type="entry name" value="GGDEF"/>
    <property type="match status" value="1"/>
</dbReference>
<dbReference type="SUPFAM" id="SSF48452">
    <property type="entry name" value="TPR-like"/>
    <property type="match status" value="1"/>
</dbReference>
<comment type="caution">
    <text evidence="6">The sequence shown here is derived from an EMBL/GenBank/DDBJ whole genome shotgun (WGS) entry which is preliminary data.</text>
</comment>
<dbReference type="EMBL" id="JAEDAK010000006">
    <property type="protein sequence ID" value="MBH9577324.1"/>
    <property type="molecule type" value="Genomic_DNA"/>
</dbReference>
<evidence type="ECO:0000256" key="1">
    <source>
        <dbReference type="ARBA" id="ARBA00012528"/>
    </source>
</evidence>
<dbReference type="Pfam" id="PF00990">
    <property type="entry name" value="GGDEF"/>
    <property type="match status" value="1"/>
</dbReference>
<dbReference type="InterPro" id="IPR000160">
    <property type="entry name" value="GGDEF_dom"/>
</dbReference>
<keyword evidence="3" id="KW-0472">Membrane</keyword>
<dbReference type="PANTHER" id="PTHR45138:SF9">
    <property type="entry name" value="DIGUANYLATE CYCLASE DGCM-RELATED"/>
    <property type="match status" value="1"/>
</dbReference>
<keyword evidence="7" id="KW-1185">Reference proteome</keyword>
<dbReference type="SUPFAM" id="SSF55073">
    <property type="entry name" value="Nucleotide cyclase"/>
    <property type="match status" value="1"/>
</dbReference>
<sequence>MRVLALCSLSLALLGVVPQPACAQEALRPEITKLERLPQAQRPRLPELVAQLRRQARETSDEQFDLLFLLSTHYAGEKQRAALEGLEHEFAPWRRSTETRQRVLGETAWALAWTVFHIRSGHLQLAQQEIDSLKPESLGELPLKWRYRERRIRANVLEETGHIDEALLLRLDVVRLGAQSAEVWRHVSALAALSYTYYRAGQHDKAVEAAKEAQQVAESVPDDHDVQAEAQLTLGLVLSEDADAMPSRRAYEQSLHHARLAGDESLQALLLGNLADSYLRAGDYHRALALAQECLPLAQRLKDESTELLAMHNMGLAKIGLKRVAEGKADVLKAIATERQKGATTSVSEGWEELGQYLERAGDFAGAMQAFEEHRRIADTLSRADQRKRVLEAQEQFDAERREREAQLLGQQTVLQGEQIKARNLQLLQWGLLMASGLAAMVLLAMIFKRMRQTNRELARSNEELAVRSERDPLTGLANRRFFQREVLKHQLEDKLQASLFLIDIDHFKRINDSYGHAGGDAVLVAVAQRLRAAVREQDIVVRWGGEEFLVLVGTREPALTYALALRMLREIGGTPVALPQGQSVHITGSVGYASFPLPGGSATPDWERAIDVVDALMYQAKGHGRNQAWGLTVSRATSVAELMQDLGELNQARERGSLELQVTPGPMPGGAP</sequence>
<keyword evidence="3" id="KW-0812">Transmembrane</keyword>
<evidence type="ECO:0000256" key="3">
    <source>
        <dbReference type="SAM" id="Phobius"/>
    </source>
</evidence>
<feature type="chain" id="PRO_5037357315" description="diguanylate cyclase" evidence="4">
    <location>
        <begin position="24"/>
        <end position="673"/>
    </location>
</feature>
<name>A0A931NHR3_9BURK</name>
<evidence type="ECO:0000256" key="2">
    <source>
        <dbReference type="ARBA" id="ARBA00034247"/>
    </source>
</evidence>
<keyword evidence="4" id="KW-0732">Signal</keyword>
<dbReference type="RefSeq" id="WP_198111095.1">
    <property type="nucleotide sequence ID" value="NZ_JAEDAK010000006.1"/>
</dbReference>
<dbReference type="PROSITE" id="PS50887">
    <property type="entry name" value="GGDEF"/>
    <property type="match status" value="1"/>
</dbReference>
<evidence type="ECO:0000259" key="5">
    <source>
        <dbReference type="PROSITE" id="PS50887"/>
    </source>
</evidence>
<dbReference type="InterPro" id="IPR019734">
    <property type="entry name" value="TPR_rpt"/>
</dbReference>
<keyword evidence="3" id="KW-1133">Transmembrane helix</keyword>
<dbReference type="GO" id="GO:1902201">
    <property type="term" value="P:negative regulation of bacterial-type flagellum-dependent cell motility"/>
    <property type="evidence" value="ECO:0007669"/>
    <property type="project" value="TreeGrafter"/>
</dbReference>
<proteinExistence type="predicted"/>
<evidence type="ECO:0000313" key="6">
    <source>
        <dbReference type="EMBL" id="MBH9577324.1"/>
    </source>
</evidence>
<accession>A0A931NHR3</accession>
<dbReference type="InterPro" id="IPR043128">
    <property type="entry name" value="Rev_trsase/Diguanyl_cyclase"/>
</dbReference>
<dbReference type="Proteomes" id="UP000613266">
    <property type="component" value="Unassembled WGS sequence"/>
</dbReference>
<gene>
    <name evidence="6" type="ORF">I7X39_10480</name>
</gene>
<evidence type="ECO:0000256" key="4">
    <source>
        <dbReference type="SAM" id="SignalP"/>
    </source>
</evidence>
<reference evidence="6" key="1">
    <citation type="submission" date="2020-12" db="EMBL/GenBank/DDBJ databases">
        <title>The genome sequence of Inhella sp. 1Y17.</title>
        <authorList>
            <person name="Liu Y."/>
        </authorList>
    </citation>
    <scope>NUCLEOTIDE SEQUENCE</scope>
    <source>
        <strain evidence="6">1Y17</strain>
    </source>
</reference>
<dbReference type="SMART" id="SM00028">
    <property type="entry name" value="TPR"/>
    <property type="match status" value="3"/>
</dbReference>
<dbReference type="InterPro" id="IPR011990">
    <property type="entry name" value="TPR-like_helical_dom_sf"/>
</dbReference>
<dbReference type="InterPro" id="IPR029787">
    <property type="entry name" value="Nucleotide_cyclase"/>
</dbReference>
<feature type="transmembrane region" description="Helical" evidence="3">
    <location>
        <begin position="427"/>
        <end position="448"/>
    </location>
</feature>
<dbReference type="EC" id="2.7.7.65" evidence="1"/>
<dbReference type="InterPro" id="IPR050469">
    <property type="entry name" value="Diguanylate_Cyclase"/>
</dbReference>
<dbReference type="CDD" id="cd01949">
    <property type="entry name" value="GGDEF"/>
    <property type="match status" value="1"/>
</dbReference>